<keyword evidence="1" id="KW-0472">Membrane</keyword>
<name>A0A223ELI7_9BACI</name>
<evidence type="ECO:0000256" key="1">
    <source>
        <dbReference type="SAM" id="Phobius"/>
    </source>
</evidence>
<evidence type="ECO:0000313" key="3">
    <source>
        <dbReference type="EMBL" id="ASS96098.1"/>
    </source>
</evidence>
<feature type="transmembrane region" description="Helical" evidence="1">
    <location>
        <begin position="7"/>
        <end position="23"/>
    </location>
</feature>
<feature type="domain" description="Rhamnogalacturonase A/B/Epimerase-like pectate lyase" evidence="2">
    <location>
        <begin position="71"/>
        <end position="277"/>
    </location>
</feature>
<dbReference type="EMBL" id="CP017704">
    <property type="protein sequence ID" value="ASS96098.1"/>
    <property type="molecule type" value="Genomic_DNA"/>
</dbReference>
<dbReference type="Gene3D" id="2.160.20.10">
    <property type="entry name" value="Single-stranded right-handed beta-helix, Pectin lyase-like"/>
    <property type="match status" value="1"/>
</dbReference>
<keyword evidence="1" id="KW-1133">Transmembrane helix</keyword>
<dbReference type="InterPro" id="IPR012334">
    <property type="entry name" value="Pectin_lyas_fold"/>
</dbReference>
<dbReference type="Proteomes" id="UP000214618">
    <property type="component" value="Chromosome"/>
</dbReference>
<dbReference type="InterPro" id="IPR011050">
    <property type="entry name" value="Pectin_lyase_fold/virulence"/>
</dbReference>
<dbReference type="SUPFAM" id="SSF51126">
    <property type="entry name" value="Pectin lyase-like"/>
    <property type="match status" value="1"/>
</dbReference>
<keyword evidence="1" id="KW-0812">Transmembrane</keyword>
<dbReference type="InterPro" id="IPR024535">
    <property type="entry name" value="RHGA/B-epi-like_pectate_lyase"/>
</dbReference>
<dbReference type="AlphaFoldDB" id="A0A223ELI7"/>
<evidence type="ECO:0000259" key="2">
    <source>
        <dbReference type="Pfam" id="PF12708"/>
    </source>
</evidence>
<dbReference type="GeneID" id="56475173"/>
<dbReference type="RefSeq" id="WP_063232935.1">
    <property type="nucleotide sequence ID" value="NZ_BCVO01000004.1"/>
</dbReference>
<accession>A0A223ELI7</accession>
<proteinExistence type="predicted"/>
<reference evidence="3 4" key="1">
    <citation type="submission" date="2016-10" db="EMBL/GenBank/DDBJ databases">
        <title>The whole genome sequencing and assembly of Bacillus simplex DSM 1321 strain.</title>
        <authorList>
            <person name="Park M.-K."/>
            <person name="Lee Y.-J."/>
            <person name="Yi H."/>
            <person name="Bahn Y.-S."/>
            <person name="Kim J.F."/>
            <person name="Lee D.-W."/>
        </authorList>
    </citation>
    <scope>NUCLEOTIDE SEQUENCE [LARGE SCALE GENOMIC DNA]</scope>
    <source>
        <strain evidence="3 4">DSM 1321</strain>
    </source>
</reference>
<gene>
    <name evidence="3" type="ORF">BS1321_20605</name>
</gene>
<dbReference type="Pfam" id="PF12708">
    <property type="entry name" value="Pect-lyase_RHGA_epim"/>
    <property type="match status" value="1"/>
</dbReference>
<dbReference type="OrthoDB" id="6502305at2"/>
<evidence type="ECO:0000313" key="4">
    <source>
        <dbReference type="Proteomes" id="UP000214618"/>
    </source>
</evidence>
<protein>
    <recommendedName>
        <fullName evidence="2">Rhamnogalacturonase A/B/Epimerase-like pectate lyase domain-containing protein</fullName>
    </recommendedName>
</protein>
<organism evidence="3 4">
    <name type="scientific">Peribacillus simplex NBRC 15720 = DSM 1321</name>
    <dbReference type="NCBI Taxonomy" id="1349754"/>
    <lineage>
        <taxon>Bacteria</taxon>
        <taxon>Bacillati</taxon>
        <taxon>Bacillota</taxon>
        <taxon>Bacilli</taxon>
        <taxon>Bacillales</taxon>
        <taxon>Bacillaceae</taxon>
        <taxon>Peribacillus</taxon>
    </lineage>
</organism>
<sequence length="463" mass="50969">MKRRNLLRNFIIFIFAFIFGYTIKKEGQNMVLQRINSTNFEGENGKSIIKEIRFLAKQAEAIETELGDRGVNVKQFGAIGDGITNDTKAIKKALASLRKGQLIIFPTGGKYLFNETLIFDGINVMAVGCEFIYNGNVSPAIQIGNKTEYNNRVKVEGLFVRKFTRDWANNIIGILFINNMESSFYDIGAENFYRGIVFKGNGKGTSYNRLFPSRVYNNRYSLVFTSDDRGWANENTVIGGRFSWSSIPFKDGEYAHLVIEKASDGYVQNNIKFYGCSLEDGGFANGFAIICAGNYNSFHDCRFEGAEKIKFLQYSKLNIVSSGYGLDVSKVEEELGANSNTIISGSGSQIRGGTAKNPTLTISNDTGNTSKVFSVINPMGTETVNINNSGDITSRGVAYYEKGFRFFTSDGTCNDRGIFQGAGSPEGVVTARTGSIYLNRSGGAGTTMYVKEKGTTNTGWVAK</sequence>